<dbReference type="InterPro" id="IPR027417">
    <property type="entry name" value="P-loop_NTPase"/>
</dbReference>
<accession>A0A2M7PSV3</accession>
<dbReference type="RefSeq" id="WP_406606822.1">
    <property type="nucleotide sequence ID" value="NZ_PFKO01000047.1"/>
</dbReference>
<name>A0A2M7PSV3_9BACT</name>
<dbReference type="EMBL" id="PFKO01000047">
    <property type="protein sequence ID" value="PIY33645.1"/>
    <property type="molecule type" value="Genomic_DNA"/>
</dbReference>
<comment type="caution">
    <text evidence="2">The sequence shown here is derived from an EMBL/GenBank/DDBJ whole genome shotgun (WGS) entry which is preliminary data.</text>
</comment>
<feature type="non-terminal residue" evidence="2">
    <location>
        <position position="670"/>
    </location>
</feature>
<feature type="domain" description="Helicase/UvrB N-terminal" evidence="1">
    <location>
        <begin position="124"/>
        <end position="276"/>
    </location>
</feature>
<gene>
    <name evidence="2" type="ORF">COZ07_01410</name>
</gene>
<proteinExistence type="predicted"/>
<dbReference type="GO" id="GO:0016787">
    <property type="term" value="F:hydrolase activity"/>
    <property type="evidence" value="ECO:0007669"/>
    <property type="project" value="InterPro"/>
</dbReference>
<reference evidence="2 3" key="1">
    <citation type="submission" date="2017-09" db="EMBL/GenBank/DDBJ databases">
        <title>Depth-based differentiation of microbial function through sediment-hosted aquifers and enrichment of novel symbionts in the deep terrestrial subsurface.</title>
        <authorList>
            <person name="Probst A.J."/>
            <person name="Ladd B."/>
            <person name="Jarett J.K."/>
            <person name="Geller-Mcgrath D.E."/>
            <person name="Sieber C.M."/>
            <person name="Emerson J.B."/>
            <person name="Anantharaman K."/>
            <person name="Thomas B.C."/>
            <person name="Malmstrom R."/>
            <person name="Stieglmeier M."/>
            <person name="Klingl A."/>
            <person name="Woyke T."/>
            <person name="Ryan C.M."/>
            <person name="Banfield J.F."/>
        </authorList>
    </citation>
    <scope>NUCLEOTIDE SEQUENCE [LARGE SCALE GENOMIC DNA]</scope>
    <source>
        <strain evidence="2">CG_4_10_14_3_um_filter_34_13</strain>
    </source>
</reference>
<dbReference type="Proteomes" id="UP000230646">
    <property type="component" value="Unassembled WGS sequence"/>
</dbReference>
<dbReference type="Gene3D" id="3.40.50.300">
    <property type="entry name" value="P-loop containing nucleotide triphosphate hydrolases"/>
    <property type="match status" value="1"/>
</dbReference>
<keyword evidence="2" id="KW-0540">Nuclease</keyword>
<dbReference type="AlphaFoldDB" id="A0A2M7PSV3"/>
<evidence type="ECO:0000313" key="2">
    <source>
        <dbReference type="EMBL" id="PIY33645.1"/>
    </source>
</evidence>
<keyword evidence="2" id="KW-0255">Endonuclease</keyword>
<keyword evidence="2" id="KW-0378">Hydrolase</keyword>
<dbReference type="Pfam" id="PF04851">
    <property type="entry name" value="ResIII"/>
    <property type="match status" value="1"/>
</dbReference>
<sequence>MTRVFLQNIIEESKRFGDLPANWNSFDLEKFSKTKKLWDYQQKSLKNAITVLWKYFEDLVDYQEDERLEVNQERKRRFFVWYKDNGLEEKLDIKLDKRKRNIYNLLTEYYPYEDSKVSYEYFINRMCFWMATGSGKSLVIIKLIQILKELMGRKEIPSYDILFLTHRDDLIEQLKKHVDEFNYANETKIDLKELKAYSEVKRQRNLFGITVFYYRSDNLNDEQKDKIVDFKNYDNDGKWYIFLDEAHKGDREDSKRQQIYSILSRNGFLFNSSATFIDPRDIITCTYDFNLKKYINAGYGKHIGILKQEIRAFREKEDYSEEEKQKIVLKSLILLTYVKKFYKEIIKINKSLYHKPLLLTLVNSVSIENADLKLFFRELKKIGKGEIEGEVFKSALGELWEELKEESEFIFEPDKKIKIDEKIIKNITKEDILDHIYNAQTNGEIEILRRLSNKKELAFKLKTSDKPFALLKIGDISGWLKEELVGYEIQERFEEESYFENLNKEDSEINILMGSRSFYEGWDSNRPNVINFINIGMGEEARKFVLQSVGRGVRIEPLKNKRRRLLELYNSQEIGEDLFNQVKDKVLPIEALFIFGTNREALKTVLEKLELEGKGEGESQLTLFINKEVKEHKLLVPIYKEANYSLMKKRELTNFEINEQELEILKKYIE</sequence>
<evidence type="ECO:0000313" key="3">
    <source>
        <dbReference type="Proteomes" id="UP000230646"/>
    </source>
</evidence>
<dbReference type="GO" id="GO:0003677">
    <property type="term" value="F:DNA binding"/>
    <property type="evidence" value="ECO:0007669"/>
    <property type="project" value="InterPro"/>
</dbReference>
<evidence type="ECO:0000259" key="1">
    <source>
        <dbReference type="Pfam" id="PF04851"/>
    </source>
</evidence>
<dbReference type="SUPFAM" id="SSF52540">
    <property type="entry name" value="P-loop containing nucleoside triphosphate hydrolases"/>
    <property type="match status" value="1"/>
</dbReference>
<dbReference type="GO" id="GO:0005524">
    <property type="term" value="F:ATP binding"/>
    <property type="evidence" value="ECO:0007669"/>
    <property type="project" value="InterPro"/>
</dbReference>
<dbReference type="GO" id="GO:0004519">
    <property type="term" value="F:endonuclease activity"/>
    <property type="evidence" value="ECO:0007669"/>
    <property type="project" value="UniProtKB-KW"/>
</dbReference>
<protein>
    <submittedName>
        <fullName evidence="2">Restriction endonuclease subunit R</fullName>
    </submittedName>
</protein>
<organism evidence="2 3">
    <name type="scientific">Candidatus Infernicultor aquiphilus</name>
    <dbReference type="NCBI Taxonomy" id="1805029"/>
    <lineage>
        <taxon>Bacteria</taxon>
        <taxon>Pseudomonadati</taxon>
        <taxon>Atribacterota</taxon>
        <taxon>Candidatus Phoenicimicrobiia</taxon>
        <taxon>Candidatus Pheonicimicrobiales</taxon>
        <taxon>Candidatus Phoenicimicrobiaceae</taxon>
        <taxon>Candidatus Infernicultor</taxon>
    </lineage>
</organism>
<dbReference type="InterPro" id="IPR006935">
    <property type="entry name" value="Helicase/UvrB_N"/>
</dbReference>